<dbReference type="InterPro" id="IPR026674">
    <property type="entry name" value="FLACC1"/>
</dbReference>
<keyword evidence="1" id="KW-0175">Coiled coil</keyword>
<dbReference type="OrthoDB" id="10013155at2759"/>
<keyword evidence="3" id="KW-1185">Reference proteome</keyword>
<proteinExistence type="predicted"/>
<comment type="caution">
    <text evidence="2">The sequence shown here is derived from an EMBL/GenBank/DDBJ whole genome shotgun (WGS) entry which is preliminary data.</text>
</comment>
<dbReference type="PANTHER" id="PTHR21707:SF42">
    <property type="entry name" value="FLAGELLUM-ASSOCIATED COILED-COIL DOMAIN-CONTAINING PROTEIN 1"/>
    <property type="match status" value="1"/>
</dbReference>
<sequence>MGKLVAAHTRALEDERKIAEERYALLRKDYEFLKCSFRPYKDSVLNNFSMSEEEQERCLKKQLLWLKEQLKQNEEERERESKSFQSETAKLRSSFKAEVEGLKNQLKEKDVTISSLRAILHQASGGAEQFS</sequence>
<feature type="coiled-coil region" evidence="1">
    <location>
        <begin position="60"/>
        <end position="87"/>
    </location>
</feature>
<evidence type="ECO:0000313" key="3">
    <source>
        <dbReference type="Proteomes" id="UP000319801"/>
    </source>
</evidence>
<reference evidence="2 3" key="1">
    <citation type="journal article" date="2019" name="Genome Biol. Evol.">
        <title>Whole-Genome Sequencing of the Giant Devil Catfish, Bagarius yarrelli.</title>
        <authorList>
            <person name="Jiang W."/>
            <person name="Lv Y."/>
            <person name="Cheng L."/>
            <person name="Yang K."/>
            <person name="Chao B."/>
            <person name="Wang X."/>
            <person name="Li Y."/>
            <person name="Pan X."/>
            <person name="You X."/>
            <person name="Zhang Y."/>
            <person name="Yang J."/>
            <person name="Li J."/>
            <person name="Zhang X."/>
            <person name="Liu S."/>
            <person name="Sun C."/>
            <person name="Yang J."/>
            <person name="Shi Q."/>
        </authorList>
    </citation>
    <scope>NUCLEOTIDE SEQUENCE [LARGE SCALE GENOMIC DNA]</scope>
    <source>
        <strain evidence="2">JWS20170419001</strain>
        <tissue evidence="2">Muscle</tissue>
    </source>
</reference>
<dbReference type="Proteomes" id="UP000319801">
    <property type="component" value="Unassembled WGS sequence"/>
</dbReference>
<dbReference type="PANTHER" id="PTHR21707">
    <property type="entry name" value="FLAGELLUM-ASSOCIATED COILED-COIL DOMAIN-CONTAINING PROTEIN 1"/>
    <property type="match status" value="1"/>
</dbReference>
<gene>
    <name evidence="2" type="ORF">Baya_8326</name>
</gene>
<protein>
    <submittedName>
        <fullName evidence="2">Uncharacterized protein</fullName>
    </submittedName>
</protein>
<organism evidence="2 3">
    <name type="scientific">Bagarius yarrelli</name>
    <name type="common">Goonch</name>
    <name type="synonym">Bagrus yarrelli</name>
    <dbReference type="NCBI Taxonomy" id="175774"/>
    <lineage>
        <taxon>Eukaryota</taxon>
        <taxon>Metazoa</taxon>
        <taxon>Chordata</taxon>
        <taxon>Craniata</taxon>
        <taxon>Vertebrata</taxon>
        <taxon>Euteleostomi</taxon>
        <taxon>Actinopterygii</taxon>
        <taxon>Neopterygii</taxon>
        <taxon>Teleostei</taxon>
        <taxon>Ostariophysi</taxon>
        <taxon>Siluriformes</taxon>
        <taxon>Sisoridae</taxon>
        <taxon>Sisorinae</taxon>
        <taxon>Bagarius</taxon>
    </lineage>
</organism>
<accession>A0A556U4P1</accession>
<dbReference type="AlphaFoldDB" id="A0A556U4P1"/>
<dbReference type="EMBL" id="VCAZ01000048">
    <property type="protein sequence ID" value="TSM68859.1"/>
    <property type="molecule type" value="Genomic_DNA"/>
</dbReference>
<name>A0A556U4P1_BAGYA</name>
<evidence type="ECO:0000256" key="1">
    <source>
        <dbReference type="SAM" id="Coils"/>
    </source>
</evidence>
<evidence type="ECO:0000313" key="2">
    <source>
        <dbReference type="EMBL" id="TSM68859.1"/>
    </source>
</evidence>
<dbReference type="GO" id="GO:0005737">
    <property type="term" value="C:cytoplasm"/>
    <property type="evidence" value="ECO:0007669"/>
    <property type="project" value="TreeGrafter"/>
</dbReference>